<evidence type="ECO:0000313" key="2">
    <source>
        <dbReference type="Proteomes" id="UP000054928"/>
    </source>
</evidence>
<dbReference type="GeneID" id="36409375"/>
<accession>A0A0P1ARQ5</accession>
<keyword evidence="2" id="KW-1185">Reference proteome</keyword>
<sequence length="60" mass="6673">MRDDPIPGAGKIAANSKERFPRAWFALAVNEKHKRMASRSTTSESVRFQDKELAFHAVGG</sequence>
<protein>
    <submittedName>
        <fullName evidence="1">Uncharacterized protein</fullName>
    </submittedName>
</protein>
<dbReference type="AlphaFoldDB" id="A0A0P1ARQ5"/>
<dbReference type="EMBL" id="CCYD01000810">
    <property type="protein sequence ID" value="CEG44050.1"/>
    <property type="molecule type" value="Genomic_DNA"/>
</dbReference>
<dbReference type="Proteomes" id="UP000054928">
    <property type="component" value="Unassembled WGS sequence"/>
</dbReference>
<evidence type="ECO:0000313" key="1">
    <source>
        <dbReference type="EMBL" id="CEG44050.1"/>
    </source>
</evidence>
<dbReference type="RefSeq" id="XP_024580419.1">
    <property type="nucleotide sequence ID" value="XM_024730109.1"/>
</dbReference>
<proteinExistence type="predicted"/>
<organism evidence="1 2">
    <name type="scientific">Plasmopara halstedii</name>
    <name type="common">Downy mildew of sunflower</name>
    <dbReference type="NCBI Taxonomy" id="4781"/>
    <lineage>
        <taxon>Eukaryota</taxon>
        <taxon>Sar</taxon>
        <taxon>Stramenopiles</taxon>
        <taxon>Oomycota</taxon>
        <taxon>Peronosporomycetes</taxon>
        <taxon>Peronosporales</taxon>
        <taxon>Peronosporaceae</taxon>
        <taxon>Plasmopara</taxon>
    </lineage>
</organism>
<name>A0A0P1ARQ5_PLAHL</name>
<reference evidence="2" key="1">
    <citation type="submission" date="2014-09" db="EMBL/GenBank/DDBJ databases">
        <authorList>
            <person name="Sharma Rahul"/>
            <person name="Thines Marco"/>
        </authorList>
    </citation>
    <scope>NUCLEOTIDE SEQUENCE [LARGE SCALE GENOMIC DNA]</scope>
</reference>